<name>A0ABY5RB68_HALLR</name>
<evidence type="ECO:0000313" key="3">
    <source>
        <dbReference type="Proteomes" id="UP001058330"/>
    </source>
</evidence>
<organism evidence="2 3">
    <name type="scientific">Haloferax larsenii</name>
    <dbReference type="NCBI Taxonomy" id="302484"/>
    <lineage>
        <taxon>Archaea</taxon>
        <taxon>Methanobacteriati</taxon>
        <taxon>Methanobacteriota</taxon>
        <taxon>Stenosarchaea group</taxon>
        <taxon>Halobacteria</taxon>
        <taxon>Halobacteriales</taxon>
        <taxon>Haloferacaceae</taxon>
        <taxon>Haloferax</taxon>
    </lineage>
</organism>
<dbReference type="Proteomes" id="UP001058330">
    <property type="component" value="Chromosome"/>
</dbReference>
<evidence type="ECO:0008006" key="4">
    <source>
        <dbReference type="Google" id="ProtNLM"/>
    </source>
</evidence>
<keyword evidence="3" id="KW-1185">Reference proteome</keyword>
<reference evidence="2" key="1">
    <citation type="submission" date="2021-07" db="EMBL/GenBank/DDBJ databases">
        <title>Studies on halocins as antimicrobial molecules from haloarchaea.</title>
        <authorList>
            <person name="Kumar S."/>
            <person name="Khare S.K."/>
        </authorList>
    </citation>
    <scope>NUCLEOTIDE SEQUENCE</scope>
    <source>
        <strain evidence="2">NCIM 5678</strain>
    </source>
</reference>
<keyword evidence="1" id="KW-0812">Transmembrane</keyword>
<accession>A0ABY5RB68</accession>
<protein>
    <recommendedName>
        <fullName evidence="4">SURF1-like protein</fullName>
    </recommendedName>
</protein>
<feature type="transmembrane region" description="Helical" evidence="1">
    <location>
        <begin position="197"/>
        <end position="217"/>
    </location>
</feature>
<gene>
    <name evidence="2" type="ORF">KU306_10065</name>
</gene>
<dbReference type="EMBL" id="CP078063">
    <property type="protein sequence ID" value="UVE49270.1"/>
    <property type="molecule type" value="Genomic_DNA"/>
</dbReference>
<proteinExistence type="predicted"/>
<evidence type="ECO:0000256" key="1">
    <source>
        <dbReference type="SAM" id="Phobius"/>
    </source>
</evidence>
<dbReference type="GeneID" id="74529248"/>
<sequence>MPSLDPPQRRLIVLSLGAAVLFAAIFAPIGSVFWTYEYTAEPVEPTTAGLDGWLGWPEKTAVCAGSCTLAPTVRDGGPRVVSNPAYEGANAFDREKTLVVFPNNDHAFYRPNATHYDNGTVRVALTPVSNATALELASTPASALPRGVQRIVREGTVRTGRPLIGTEVWKRTDAVVSYDGSYYRDYVATDRENMNGALFMVRMALFFTGVGLCYWAGRID</sequence>
<feature type="transmembrane region" description="Helical" evidence="1">
    <location>
        <begin position="12"/>
        <end position="36"/>
    </location>
</feature>
<dbReference type="InterPro" id="IPR058440">
    <property type="entry name" value="DUF8127"/>
</dbReference>
<dbReference type="Pfam" id="PF26448">
    <property type="entry name" value="DUF8127"/>
    <property type="match status" value="1"/>
</dbReference>
<keyword evidence="1" id="KW-0472">Membrane</keyword>
<dbReference type="RefSeq" id="WP_258301866.1">
    <property type="nucleotide sequence ID" value="NZ_CP078063.1"/>
</dbReference>
<keyword evidence="1" id="KW-1133">Transmembrane helix</keyword>
<evidence type="ECO:0000313" key="2">
    <source>
        <dbReference type="EMBL" id="UVE49270.1"/>
    </source>
</evidence>